<proteinExistence type="predicted"/>
<reference evidence="3 4" key="1">
    <citation type="journal article" date="2015" name="Int. J. Syst. Evol. Microbiol.">
        <title>Methanoculleus sediminis sp. nov., a methanogen from sediments near a submarine mud volcano.</title>
        <authorList>
            <person name="Chen S.C."/>
            <person name="Chen M.F."/>
            <person name="Lai M.C."/>
            <person name="Weng C.Y."/>
            <person name="Wu S.Y."/>
            <person name="Lin S."/>
            <person name="Yang T.F."/>
            <person name="Chen P.C."/>
        </authorList>
    </citation>
    <scope>NUCLEOTIDE SEQUENCE [LARGE SCALE GENOMIC DNA]</scope>
    <source>
        <strain evidence="3 4">S3Fa</strain>
    </source>
</reference>
<dbReference type="SMART" id="SM01204">
    <property type="entry name" value="FIST_C"/>
    <property type="match status" value="1"/>
</dbReference>
<evidence type="ECO:0000259" key="1">
    <source>
        <dbReference type="SMART" id="SM00897"/>
    </source>
</evidence>
<dbReference type="Proteomes" id="UP000035301">
    <property type="component" value="Unassembled WGS sequence"/>
</dbReference>
<dbReference type="PANTHER" id="PTHR40252:SF2">
    <property type="entry name" value="BLR0328 PROTEIN"/>
    <property type="match status" value="1"/>
</dbReference>
<protein>
    <recommendedName>
        <fullName evidence="5">FIST domain containing protein</fullName>
    </recommendedName>
</protein>
<feature type="domain" description="FIST" evidence="1">
    <location>
        <begin position="28"/>
        <end position="227"/>
    </location>
</feature>
<name>A0A0H1QWT6_9EURY</name>
<evidence type="ECO:0008006" key="5">
    <source>
        <dbReference type="Google" id="ProtNLM"/>
    </source>
</evidence>
<dbReference type="InterPro" id="IPR013702">
    <property type="entry name" value="FIST_domain_N"/>
</dbReference>
<dbReference type="Pfam" id="PF08495">
    <property type="entry name" value="FIST"/>
    <property type="match status" value="1"/>
</dbReference>
<dbReference type="Pfam" id="PF10442">
    <property type="entry name" value="FIST_C"/>
    <property type="match status" value="1"/>
</dbReference>
<dbReference type="EMBL" id="JXOJ01000007">
    <property type="protein sequence ID" value="KLK87393.1"/>
    <property type="molecule type" value="Genomic_DNA"/>
</dbReference>
<dbReference type="SMART" id="SM00897">
    <property type="entry name" value="FIST"/>
    <property type="match status" value="1"/>
</dbReference>
<organism evidence="3 4">
    <name type="scientific">Methanoculleus sediminis</name>
    <dbReference type="NCBI Taxonomy" id="1550566"/>
    <lineage>
        <taxon>Archaea</taxon>
        <taxon>Methanobacteriati</taxon>
        <taxon>Methanobacteriota</taxon>
        <taxon>Stenosarchaea group</taxon>
        <taxon>Methanomicrobia</taxon>
        <taxon>Methanomicrobiales</taxon>
        <taxon>Methanomicrobiaceae</taxon>
        <taxon>Methanoculleus</taxon>
    </lineage>
</organism>
<dbReference type="RefSeq" id="WP_048185336.1">
    <property type="nucleotide sequence ID" value="NZ_JXOJ01000007.1"/>
</dbReference>
<evidence type="ECO:0000313" key="4">
    <source>
        <dbReference type="Proteomes" id="UP000035301"/>
    </source>
</evidence>
<dbReference type="AlphaFoldDB" id="A0A0H1QWT6"/>
<dbReference type="PANTHER" id="PTHR40252">
    <property type="entry name" value="BLR0328 PROTEIN"/>
    <property type="match status" value="1"/>
</dbReference>
<evidence type="ECO:0000259" key="2">
    <source>
        <dbReference type="SMART" id="SM01204"/>
    </source>
</evidence>
<feature type="domain" description="FIST C-domain" evidence="2">
    <location>
        <begin position="228"/>
        <end position="356"/>
    </location>
</feature>
<keyword evidence="4" id="KW-1185">Reference proteome</keyword>
<sequence>MSVTVASTAASSIERAVDDIIKQCGGISPNTVLFFASSRYDPASISRAMHDAFSGAQVIGCSTAGEIVSGRVMKDSIVAMAFDDRTIESVACSVVTDVASPDSLADAVRDLEEKIGTPLRDLDFQKYVGIILIDGLSGSEERVMDRLGDLTDVTFIGGSAGDDLNFQSTYVYLDGAAYTNAAVLALLKPVGEFDIIKTQSFRTLDTVLVPTKVNEERREVLEFNNMPAALAYARAVGVSVKEAPKRFMHNPVGLVTGDDFFVRSPRQIEGDSIFFYCMVKEGMELALLESTDIIEDTHNAVEEKVRQLGRASALINFHCILRALELEEKGQSAEYGSLFADIPTIGFSTYGEEYIGHINQTSTMLIFK</sequence>
<dbReference type="PATRIC" id="fig|1550566.3.peg.2389"/>
<evidence type="ECO:0000313" key="3">
    <source>
        <dbReference type="EMBL" id="KLK87393.1"/>
    </source>
</evidence>
<gene>
    <name evidence="3" type="ORF">SZ63_10945</name>
</gene>
<dbReference type="STRING" id="1550566.SZ63_10945"/>
<dbReference type="OrthoDB" id="140075at2157"/>
<dbReference type="InterPro" id="IPR019494">
    <property type="entry name" value="FIST_C"/>
</dbReference>
<comment type="caution">
    <text evidence="3">The sequence shown here is derived from an EMBL/GenBank/DDBJ whole genome shotgun (WGS) entry which is preliminary data.</text>
</comment>
<accession>A0A0H1QWT6</accession>